<keyword evidence="2" id="KW-1185">Reference proteome</keyword>
<dbReference type="EMBL" id="VUMY01000001">
    <property type="protein sequence ID" value="MST48785.1"/>
    <property type="molecule type" value="Genomic_DNA"/>
</dbReference>
<evidence type="ECO:0000313" key="2">
    <source>
        <dbReference type="Proteomes" id="UP000442535"/>
    </source>
</evidence>
<reference evidence="1 2" key="1">
    <citation type="submission" date="2019-08" db="EMBL/GenBank/DDBJ databases">
        <title>In-depth cultivation of the pig gut microbiome towards novel bacterial diversity and tailored functional studies.</title>
        <authorList>
            <person name="Wylensek D."/>
            <person name="Hitch T.C.A."/>
            <person name="Clavel T."/>
        </authorList>
    </citation>
    <scope>NUCLEOTIDE SEQUENCE [LARGE SCALE GENOMIC DNA]</scope>
    <source>
        <strain evidence="1 2">RF-GAM-744-WT-7</strain>
    </source>
</reference>
<proteinExistence type="predicted"/>
<organism evidence="1 2">
    <name type="scientific">Mobiluncus porci</name>
    <dbReference type="NCBI Taxonomy" id="2652278"/>
    <lineage>
        <taxon>Bacteria</taxon>
        <taxon>Bacillati</taxon>
        <taxon>Actinomycetota</taxon>
        <taxon>Actinomycetes</taxon>
        <taxon>Actinomycetales</taxon>
        <taxon>Actinomycetaceae</taxon>
        <taxon>Mobiluncus</taxon>
    </lineage>
</organism>
<sequence length="136" mass="15650">MRLQVFASPNWNHFAKQFTAAWQERFEDDAIEIQVVETSQGMVLPSRLEIEDDADLLLVMQAELTDYPGTQDLANLVVARARRLGIQPVVVLAQNTPLSKRQIQELGFSGTYFREEQPRRGPEDWGRILAQTWHLE</sequence>
<dbReference type="Proteomes" id="UP000442535">
    <property type="component" value="Unassembled WGS sequence"/>
</dbReference>
<comment type="caution">
    <text evidence="1">The sequence shown here is derived from an EMBL/GenBank/DDBJ whole genome shotgun (WGS) entry which is preliminary data.</text>
</comment>
<protein>
    <submittedName>
        <fullName evidence="1">Uncharacterized protein</fullName>
    </submittedName>
</protein>
<evidence type="ECO:0000313" key="1">
    <source>
        <dbReference type="EMBL" id="MST48785.1"/>
    </source>
</evidence>
<dbReference type="AlphaFoldDB" id="A0A7K0K182"/>
<dbReference type="RefSeq" id="WP_154542780.1">
    <property type="nucleotide sequence ID" value="NZ_JAQYQY010000018.1"/>
</dbReference>
<gene>
    <name evidence="1" type="ORF">FYJ63_00665</name>
</gene>
<name>A0A7K0K182_9ACTO</name>
<accession>A0A7K0K182</accession>